<proteinExistence type="predicted"/>
<dbReference type="Proteomes" id="UP000887580">
    <property type="component" value="Unplaced"/>
</dbReference>
<evidence type="ECO:0000313" key="1">
    <source>
        <dbReference type="Proteomes" id="UP000887580"/>
    </source>
</evidence>
<evidence type="ECO:0000313" key="2">
    <source>
        <dbReference type="WBParaSite" id="PS1159_v2.g13832.t1"/>
    </source>
</evidence>
<sequence length="1220" mass="137602">MIKTEVNSSSDDEGHINPRKKLTKPIKPNVQTKIEEAEEDSLDRVEPFQDEETDDEDGLNPRFFENQHPILEQERKHVCQRADPAPQPAIPDKWKLVPAFLKTRGLAHQHIHSFNYFVDEEICNILQANNYITSDASPTWFLKYRKIWVGRVNYEEGLEDVNTTVTPQECRLRDLTYSAPILVDLEYTRGNQRVLRRGQVIGRMPIMIRSNRCALYQMETLEDMAKTRECAYDPGGYFIIRGTEKVVLMHEQMAKNRIMINRNSKKELVCEVLSSTSQRKSKTYVVNKKGKYYVQHNQLSEDVPIAVLFKALGMESDVDVISLIGSEEYFIGHIGASMIEGTMLKVRSVEEAVKFIASKVKTRRIRNVPTEMREHDALDFLTNSFIAHIPCNDGSMLMKAIYLGLMVRRLIEAEVGIFSEDDRDFYGNKRIELAGSMLALLFEDLFKRFNMELKRVADTHLTKNLATPLDIIKHIRQDFITSGLTYALSTGNWIIKRFKMQRMGVTQVLCRLSYISVLGMMSRINSTFERTRKVSGPRSLQPSQWGMLCPCDTPEGESCGLVKSLALMCHITTDSDDEQIRRLMFNCGVESMTYNKVAAIHQSHIYTAFLNGNLVGLTSDPLRLSLSIREMRRKGYINRYVSVAVNSDQRAVNISTDGGRLCRPYIIVGDDHKPLLTEEHVKAIEEGKMSFDELVDKGLIEFIDVNESGNSLFAVYEKDIKQNTTHLEIEPFTILGVCANIIPYMNHNQSPRNTYQCAMGKQAMGASAINLPVRADTLLYLLVYPQRPLCTTRAINICHYEDLPAGQNATVAVMSFSGYDIEDALVLNKASLDRGFGRCLVNRYIKDTLRTYPNQSSDRLLPPKVDPISKRPVANSAGLDSDGICRPGARLKKKDFVVSKMSPLVQTGESVLANPGNVEYKVSSSCYRGPVPAVVDRVLLSMNEERVTMIKVIHSQCRRPELGDKFSSRHGQKGVCGIIVPQEDMPFSQQGIVPDLIMNPHGYPSRMTVGKLMELLSSKTGAMSGRLVSSTAFAGEQVETISNEIMQHGFNFLGKDILIHGATGEAMTAYIYFGPLYYQKLKHMVLDKMHARGRGPKSALTRQPTEGRAREGGLRLGEMERDCLIAYGVSNLINERLMISSDQFMIEVCAKCGLMGYNGYCDYCRSSEAVSNIAIPYACKLLFQELQSMSIVPRFTVESQGADTAPKRFTTHKLDPDDIF</sequence>
<reference evidence="2" key="1">
    <citation type="submission" date="2022-11" db="UniProtKB">
        <authorList>
            <consortium name="WormBaseParasite"/>
        </authorList>
    </citation>
    <scope>IDENTIFICATION</scope>
</reference>
<organism evidence="1 2">
    <name type="scientific">Panagrolaimus sp. PS1159</name>
    <dbReference type="NCBI Taxonomy" id="55785"/>
    <lineage>
        <taxon>Eukaryota</taxon>
        <taxon>Metazoa</taxon>
        <taxon>Ecdysozoa</taxon>
        <taxon>Nematoda</taxon>
        <taxon>Chromadorea</taxon>
        <taxon>Rhabditida</taxon>
        <taxon>Tylenchina</taxon>
        <taxon>Panagrolaimomorpha</taxon>
        <taxon>Panagrolaimoidea</taxon>
        <taxon>Panagrolaimidae</taxon>
        <taxon>Panagrolaimus</taxon>
    </lineage>
</organism>
<dbReference type="WBParaSite" id="PS1159_v2.g13832.t1">
    <property type="protein sequence ID" value="PS1159_v2.g13832.t1"/>
    <property type="gene ID" value="PS1159_v2.g13832"/>
</dbReference>
<accession>A0AC35F748</accession>
<protein>
    <submittedName>
        <fullName evidence="2">DNA-directed RNA polymerase subunit beta</fullName>
    </submittedName>
</protein>
<name>A0AC35F748_9BILA</name>